<dbReference type="PIRSF" id="PIRSF026631">
    <property type="entry name" value="UCP026631"/>
    <property type="match status" value="1"/>
</dbReference>
<feature type="compositionally biased region" description="Polar residues" evidence="1">
    <location>
        <begin position="159"/>
        <end position="171"/>
    </location>
</feature>
<comment type="caution">
    <text evidence="4">The sequence shown here is derived from an EMBL/GenBank/DDBJ whole genome shotgun (WGS) entry which is preliminary data.</text>
</comment>
<feature type="domain" description="YdbS-like PH" evidence="3">
    <location>
        <begin position="468"/>
        <end position="546"/>
    </location>
</feature>
<feature type="transmembrane region" description="Helical" evidence="2">
    <location>
        <begin position="416"/>
        <end position="437"/>
    </location>
</feature>
<dbReference type="Proteomes" id="UP000823485">
    <property type="component" value="Unassembled WGS sequence"/>
</dbReference>
<feature type="region of interest" description="Disordered" evidence="1">
    <location>
        <begin position="156"/>
        <end position="178"/>
    </location>
</feature>
<name>A0ABS2RBM3_9BACI</name>
<keyword evidence="2" id="KW-0812">Transmembrane</keyword>
<feature type="transmembrane region" description="Helical" evidence="2">
    <location>
        <begin position="285"/>
        <end position="306"/>
    </location>
</feature>
<evidence type="ECO:0000313" key="5">
    <source>
        <dbReference type="Proteomes" id="UP000823485"/>
    </source>
</evidence>
<feature type="transmembrane region" description="Helical" evidence="2">
    <location>
        <begin position="244"/>
        <end position="265"/>
    </location>
</feature>
<dbReference type="Pfam" id="PF03703">
    <property type="entry name" value="bPH_2"/>
    <property type="match status" value="3"/>
</dbReference>
<evidence type="ECO:0000259" key="3">
    <source>
        <dbReference type="Pfam" id="PF03703"/>
    </source>
</evidence>
<evidence type="ECO:0000313" key="4">
    <source>
        <dbReference type="EMBL" id="MBM7716559.1"/>
    </source>
</evidence>
<protein>
    <submittedName>
        <fullName evidence="4">Membrane protein</fullName>
    </submittedName>
</protein>
<evidence type="ECO:0000256" key="1">
    <source>
        <dbReference type="SAM" id="MobiDB-lite"/>
    </source>
</evidence>
<feature type="transmembrane region" description="Helical" evidence="2">
    <location>
        <begin position="45"/>
        <end position="65"/>
    </location>
</feature>
<dbReference type="InterPro" id="IPR005182">
    <property type="entry name" value="YdbS-like_PH"/>
</dbReference>
<accession>A0ABS2RBM3</accession>
<dbReference type="PANTHER" id="PTHR34473">
    <property type="entry name" value="UPF0699 TRANSMEMBRANE PROTEIN YDBS"/>
    <property type="match status" value="1"/>
</dbReference>
<keyword evidence="5" id="KW-1185">Reference proteome</keyword>
<dbReference type="RefSeq" id="WP_205179942.1">
    <property type="nucleotide sequence ID" value="NZ_JAFBFH010000029.1"/>
</dbReference>
<dbReference type="InterPro" id="IPR014529">
    <property type="entry name" value="UCP026631"/>
</dbReference>
<proteinExistence type="predicted"/>
<feature type="transmembrane region" description="Helical" evidence="2">
    <location>
        <begin position="443"/>
        <end position="462"/>
    </location>
</feature>
<feature type="domain" description="YdbS-like PH" evidence="3">
    <location>
        <begin position="320"/>
        <end position="391"/>
    </location>
</feature>
<gene>
    <name evidence="4" type="ORF">JOC94_003580</name>
</gene>
<feature type="domain" description="YdbS-like PH" evidence="3">
    <location>
        <begin position="64"/>
        <end position="141"/>
    </location>
</feature>
<evidence type="ECO:0000256" key="2">
    <source>
        <dbReference type="SAM" id="Phobius"/>
    </source>
</evidence>
<dbReference type="PANTHER" id="PTHR34473:SF2">
    <property type="entry name" value="UPF0699 TRANSMEMBRANE PROTEIN YDBT"/>
    <property type="match status" value="1"/>
</dbReference>
<dbReference type="EMBL" id="JAFBFH010000029">
    <property type="protein sequence ID" value="MBM7716559.1"/>
    <property type="molecule type" value="Genomic_DNA"/>
</dbReference>
<keyword evidence="2" id="KW-1133">Transmembrane helix</keyword>
<keyword evidence="2" id="KW-0472">Membrane</keyword>
<reference evidence="4 5" key="1">
    <citation type="submission" date="2021-01" db="EMBL/GenBank/DDBJ databases">
        <title>Genomic Encyclopedia of Type Strains, Phase IV (KMG-IV): sequencing the most valuable type-strain genomes for metagenomic binning, comparative biology and taxonomic classification.</title>
        <authorList>
            <person name="Goeker M."/>
        </authorList>
    </citation>
    <scope>NUCLEOTIDE SEQUENCE [LARGE SCALE GENOMIC DNA]</scope>
    <source>
        <strain evidence="4 5">DSM 105453</strain>
    </source>
</reference>
<sequence length="556" mass="64086">MMKMKRYSPLVMLFHIAKLLKNAIFFAFFLYVVKAGSESLFIKYGRIVFLIVVGWSLLSIIYEWFTHKYKLDEKSFHLYKGLFNKSEQTIPFSKIQNINRHTSFFHKIFHMTSIYFETGMKGENATVKFEVISPMEADQMEARVQKTEQREATDRIPQSAHSEVQMEQQNPCHFDNEGENTTVKFEVDSPTMEADQMEARIQNTEQREATDQIPESDDAKVEIKQQNPSRTIHFQPTKEDILKASFTSLSFLVLFSLIGSLYFKVNDVFHLEDITGELMKKITSTWWVATLIVIVLVITSIAFGIVRTYVKYGNYEISSDANHIYIRKGVIDEAVLSISKEKVQAIEVEQSILKRLLGLAEVKLTSAGGFSSGDESLEINTLYPFLPVKKAYAMISDILPSYTITEDMTRLPKKSFWVRILWPSWFWFIATGALFYFKPAILGLEQAWIIVSAALLLCILIARSLDFFHTRYVINGQFIQFQKGALTTSLFISKREKVIEVKATRNFIQKMLGLASIETINRGKPVHHSGLDDVPVELANSFFQWYVDRKKEIRVE</sequence>
<organism evidence="4 5">
    <name type="scientific">Siminovitchia thermophila</name>
    <dbReference type="NCBI Taxonomy" id="1245522"/>
    <lineage>
        <taxon>Bacteria</taxon>
        <taxon>Bacillati</taxon>
        <taxon>Bacillota</taxon>
        <taxon>Bacilli</taxon>
        <taxon>Bacillales</taxon>
        <taxon>Bacillaceae</taxon>
        <taxon>Siminovitchia</taxon>
    </lineage>
</organism>